<feature type="compositionally biased region" description="Polar residues" evidence="1">
    <location>
        <begin position="871"/>
        <end position="883"/>
    </location>
</feature>
<feature type="compositionally biased region" description="Polar residues" evidence="1">
    <location>
        <begin position="960"/>
        <end position="971"/>
    </location>
</feature>
<name>A0A2S8FAM2_9BACT</name>
<reference evidence="3 4" key="1">
    <citation type="submission" date="2018-02" db="EMBL/GenBank/DDBJ databases">
        <title>Comparative genomes isolates from brazilian mangrove.</title>
        <authorList>
            <person name="Araujo J.E."/>
            <person name="Taketani R.G."/>
            <person name="Silva M.C.P."/>
            <person name="Loureco M.V."/>
            <person name="Andreote F.D."/>
        </authorList>
    </citation>
    <scope>NUCLEOTIDE SEQUENCE [LARGE SCALE GENOMIC DNA]</scope>
    <source>
        <strain evidence="3 4">HEX-2 MGV</strain>
    </source>
</reference>
<feature type="region of interest" description="Disordered" evidence="1">
    <location>
        <begin position="525"/>
        <end position="1163"/>
    </location>
</feature>
<feature type="compositionally biased region" description="Basic and acidic residues" evidence="1">
    <location>
        <begin position="650"/>
        <end position="665"/>
    </location>
</feature>
<feature type="compositionally biased region" description="Low complexity" evidence="1">
    <location>
        <begin position="666"/>
        <end position="679"/>
    </location>
</feature>
<feature type="compositionally biased region" description="Polar residues" evidence="1">
    <location>
        <begin position="755"/>
        <end position="765"/>
    </location>
</feature>
<comment type="caution">
    <text evidence="3">The sequence shown here is derived from an EMBL/GenBank/DDBJ whole genome shotgun (WGS) entry which is preliminary data.</text>
</comment>
<feature type="compositionally biased region" description="Polar residues" evidence="1">
    <location>
        <begin position="891"/>
        <end position="903"/>
    </location>
</feature>
<evidence type="ECO:0000313" key="4">
    <source>
        <dbReference type="Proteomes" id="UP000240009"/>
    </source>
</evidence>
<feature type="compositionally biased region" description="Basic and acidic residues" evidence="1">
    <location>
        <begin position="972"/>
        <end position="1001"/>
    </location>
</feature>
<feature type="compositionally biased region" description="Acidic residues" evidence="1">
    <location>
        <begin position="595"/>
        <end position="607"/>
    </location>
</feature>
<proteinExistence type="predicted"/>
<feature type="compositionally biased region" description="Low complexity" evidence="1">
    <location>
        <begin position="577"/>
        <end position="594"/>
    </location>
</feature>
<feature type="transmembrane region" description="Helical" evidence="2">
    <location>
        <begin position="31"/>
        <end position="55"/>
    </location>
</feature>
<protein>
    <submittedName>
        <fullName evidence="3">Uncharacterized protein</fullName>
    </submittedName>
</protein>
<evidence type="ECO:0000313" key="3">
    <source>
        <dbReference type="EMBL" id="PQO29182.1"/>
    </source>
</evidence>
<feature type="transmembrane region" description="Helical" evidence="2">
    <location>
        <begin position="160"/>
        <end position="177"/>
    </location>
</feature>
<keyword evidence="2" id="KW-0812">Transmembrane</keyword>
<feature type="compositionally biased region" description="Basic and acidic residues" evidence="1">
    <location>
        <begin position="621"/>
        <end position="630"/>
    </location>
</feature>
<feature type="compositionally biased region" description="Basic and acidic residues" evidence="1">
    <location>
        <begin position="905"/>
        <end position="916"/>
    </location>
</feature>
<feature type="compositionally biased region" description="Polar residues" evidence="1">
    <location>
        <begin position="1006"/>
        <end position="1020"/>
    </location>
</feature>
<keyword evidence="2" id="KW-0472">Membrane</keyword>
<feature type="compositionally biased region" description="Low complexity" evidence="1">
    <location>
        <begin position="1081"/>
        <end position="1096"/>
    </location>
</feature>
<feature type="compositionally biased region" description="Basic and acidic residues" evidence="1">
    <location>
        <begin position="553"/>
        <end position="574"/>
    </location>
</feature>
<feature type="compositionally biased region" description="Gly residues" evidence="1">
    <location>
        <begin position="1027"/>
        <end position="1037"/>
    </location>
</feature>
<feature type="transmembrane region" description="Helical" evidence="2">
    <location>
        <begin position="67"/>
        <end position="91"/>
    </location>
</feature>
<feature type="compositionally biased region" description="Polar residues" evidence="1">
    <location>
        <begin position="921"/>
        <end position="937"/>
    </location>
</feature>
<feature type="compositionally biased region" description="Low complexity" evidence="1">
    <location>
        <begin position="798"/>
        <end position="826"/>
    </location>
</feature>
<feature type="compositionally biased region" description="Low complexity" evidence="1">
    <location>
        <begin position="640"/>
        <end position="649"/>
    </location>
</feature>
<dbReference type="EMBL" id="PUIA01000042">
    <property type="protein sequence ID" value="PQO29182.1"/>
    <property type="molecule type" value="Genomic_DNA"/>
</dbReference>
<organism evidence="3 4">
    <name type="scientific">Blastopirellula marina</name>
    <dbReference type="NCBI Taxonomy" id="124"/>
    <lineage>
        <taxon>Bacteria</taxon>
        <taxon>Pseudomonadati</taxon>
        <taxon>Planctomycetota</taxon>
        <taxon>Planctomycetia</taxon>
        <taxon>Pirellulales</taxon>
        <taxon>Pirellulaceae</taxon>
        <taxon>Blastopirellula</taxon>
    </lineage>
</organism>
<sequence length="1279" mass="135628">MTTAQAAAVTQSVGTESIRRKINRTRRSVKLAELVAGILLFAAGSLLFLLTLAVIDHWIVGLNFAARLLAFLVYVVAAIGFLWIYVAPLLIHSINPLYAAKMIEQGQPKLKNSLLNFLFLSQNNQGTHKAVLDAVENQAATDISSLSLEHLVDYSKAIRIGYVLATLAVLFGLYTVLSPKNPLQTAARIAMPWNDIARPSRVKIVDVQPGDTSIYQGEKIEVVVKLHDVAEGDRLEVIYATKDGQLVDQAIPLQVSADGFDYRAMLSTSESGIQQDLTYRIEAGDAATRDFEVITLEAPSIDVASLRYDYPAYTKEAPWEQQGDGHIRALEGTMVTIHAISNRPIKKAYLEFDPVADSPIVSLNTIPLQVSSEEPTKASVRFPLEMNDAGTAGKFRSYQIRFRTDDGVLNPHPVLYHIDVVRDLPPEIEYQEPTASEVELPLNRSLDVRLRAIDPDYGIRQMRVTGTVSQEGGPRLAKKIDASLLDQPKSGQVIESWKLVPQEHKLEVGDIVKLVGVAEDTRTDFAGNLKPNVASTNPRTIRIVEPVAGDQQGKSDDQSMTDDQGKQSDEKSESNDSGEQGDQSGKGSESGDSGDMSEGDSGNEESENQSSSDGDSNQEGMKGKSDKPQEGENSSESDDNQSGQGSGSSSKKEQGKEEQDNKPGKGSDPQQGEQQSGEPQEGDPESGEGGMGQSQQEGGDDKSQSQSGGGKGGEASEASDNQQREQNQSEQTGQPNGSGTGKAGDPNKGGELQQGDASTQPNENSTVERKQDPVASDGSQDGDAFERIQDYLKEKQKQQGQQPPSDQSGQPKPQQQGEGEGSSTGQKPVEGMQDGAGGNSQQNPADAQGEKSEGKTGQGQAGKQGSQEQSTGKQEGQQSNENGADNGMKPENTTSGENATGGQKQEGEPGSTDKNDGMSGERNTQNNEQGASDNQGGAKQEDQEANPSSDSERSGDTGKGDNTNSGAGSKSNEGDKGSPESSEKPNKQGENNMKPDDRSSDEQGDQPKSPSNSDKQSNSKGETRGDQSGGGGSGGGQAAKQAGNDSAGSTSAADQGAGAANQQGEGETGQEGGDGPQADKQTGSSGEQKGEGSSKTNSPAGQESGMPGAESEKGPSDSQQSNDLQQSGTGPGNSAVPQGGGLEGNNTPQNYDGPRVEPGEDTANLEYAKKATDMVLDELKHQDTPDQEMLDKLGWSKDDFARFMQRWNQMKQAAGSEDAEAKQDLNDALRSLGLSRGEDTTRRVETREAAAGGSSDTQRGSPPPSFMEQYRAYLKGASQ</sequence>
<feature type="compositionally biased region" description="Low complexity" evidence="1">
    <location>
        <begin position="1038"/>
        <end position="1065"/>
    </location>
</feature>
<feature type="compositionally biased region" description="Low complexity" evidence="1">
    <location>
        <begin position="1116"/>
        <end position="1127"/>
    </location>
</feature>
<evidence type="ECO:0000256" key="1">
    <source>
        <dbReference type="SAM" id="MobiDB-lite"/>
    </source>
</evidence>
<feature type="compositionally biased region" description="Gly residues" evidence="1">
    <location>
        <begin position="1066"/>
        <end position="1075"/>
    </location>
</feature>
<feature type="compositionally biased region" description="Basic and acidic residues" evidence="1">
    <location>
        <begin position="1236"/>
        <end position="1248"/>
    </location>
</feature>
<feature type="compositionally biased region" description="Basic and acidic residues" evidence="1">
    <location>
        <begin position="950"/>
        <end position="959"/>
    </location>
</feature>
<dbReference type="Proteomes" id="UP000240009">
    <property type="component" value="Unassembled WGS sequence"/>
</dbReference>
<feature type="compositionally biased region" description="Basic and acidic residues" evidence="1">
    <location>
        <begin position="784"/>
        <end position="797"/>
    </location>
</feature>
<evidence type="ECO:0000256" key="2">
    <source>
        <dbReference type="SAM" id="Phobius"/>
    </source>
</evidence>
<gene>
    <name evidence="3" type="ORF">C5Y96_15650</name>
</gene>
<dbReference type="AlphaFoldDB" id="A0A2S8FAM2"/>
<feature type="region of interest" description="Disordered" evidence="1">
    <location>
        <begin position="1232"/>
        <end position="1266"/>
    </location>
</feature>
<accession>A0A2S8FAM2</accession>
<keyword evidence="2" id="KW-1133">Transmembrane helix</keyword>
<feature type="compositionally biased region" description="Polar residues" evidence="1">
    <location>
        <begin position="724"/>
        <end position="735"/>
    </location>
</feature>
<feature type="compositionally biased region" description="Low complexity" evidence="1">
    <location>
        <begin position="608"/>
        <end position="620"/>
    </location>
</feature>